<gene>
    <name evidence="1" type="ORF">DICVIV_05979</name>
</gene>
<evidence type="ECO:0000313" key="1">
    <source>
        <dbReference type="EMBL" id="KJH47912.1"/>
    </source>
</evidence>
<accession>A0A0D8XVR5</accession>
<organism evidence="1 2">
    <name type="scientific">Dictyocaulus viviparus</name>
    <name type="common">Bovine lungworm</name>
    <dbReference type="NCBI Taxonomy" id="29172"/>
    <lineage>
        <taxon>Eukaryota</taxon>
        <taxon>Metazoa</taxon>
        <taxon>Ecdysozoa</taxon>
        <taxon>Nematoda</taxon>
        <taxon>Chromadorea</taxon>
        <taxon>Rhabditida</taxon>
        <taxon>Rhabditina</taxon>
        <taxon>Rhabditomorpha</taxon>
        <taxon>Strongyloidea</taxon>
        <taxon>Metastrongylidae</taxon>
        <taxon>Dictyocaulus</taxon>
    </lineage>
</organism>
<protein>
    <submittedName>
        <fullName evidence="1">Uncharacterized protein</fullName>
    </submittedName>
</protein>
<reference evidence="2" key="2">
    <citation type="journal article" date="2016" name="Sci. Rep.">
        <title>Dictyocaulus viviparus genome, variome and transcriptome elucidate lungworm biology and support future intervention.</title>
        <authorList>
            <person name="McNulty S.N."/>
            <person name="Strube C."/>
            <person name="Rosa B.A."/>
            <person name="Martin J.C."/>
            <person name="Tyagi R."/>
            <person name="Choi Y.J."/>
            <person name="Wang Q."/>
            <person name="Hallsworth Pepin K."/>
            <person name="Zhang X."/>
            <person name="Ozersky P."/>
            <person name="Wilson R.K."/>
            <person name="Sternberg P.W."/>
            <person name="Gasser R.B."/>
            <person name="Mitreva M."/>
        </authorList>
    </citation>
    <scope>NUCLEOTIDE SEQUENCE [LARGE SCALE GENOMIC DNA]</scope>
    <source>
        <strain evidence="2">HannoverDv2000</strain>
    </source>
</reference>
<sequence length="64" mass="7499">MFLRNEGKLSSIIVKYYDDFLLTKVKMFLGSIRKSLFRKSFVALQLHHVNITGYITEKKTLCDV</sequence>
<dbReference type="EMBL" id="KN716288">
    <property type="protein sequence ID" value="KJH47912.1"/>
    <property type="molecule type" value="Genomic_DNA"/>
</dbReference>
<reference evidence="1 2" key="1">
    <citation type="submission" date="2013-11" db="EMBL/GenBank/DDBJ databases">
        <title>Draft genome of the bovine lungworm Dictyocaulus viviparus.</title>
        <authorList>
            <person name="Mitreva M."/>
        </authorList>
    </citation>
    <scope>NUCLEOTIDE SEQUENCE [LARGE SCALE GENOMIC DNA]</scope>
    <source>
        <strain evidence="1 2">HannoverDv2000</strain>
    </source>
</reference>
<dbReference type="Proteomes" id="UP000053766">
    <property type="component" value="Unassembled WGS sequence"/>
</dbReference>
<keyword evidence="2" id="KW-1185">Reference proteome</keyword>
<name>A0A0D8XVR5_DICVI</name>
<proteinExistence type="predicted"/>
<evidence type="ECO:0000313" key="2">
    <source>
        <dbReference type="Proteomes" id="UP000053766"/>
    </source>
</evidence>
<dbReference type="AlphaFoldDB" id="A0A0D8XVR5"/>